<evidence type="ECO:0000259" key="1">
    <source>
        <dbReference type="Pfam" id="PF06916"/>
    </source>
</evidence>
<organism evidence="2 3">
    <name type="scientific">Cairina moschata</name>
    <name type="common">Muscovy duck</name>
    <dbReference type="NCBI Taxonomy" id="8855"/>
    <lineage>
        <taxon>Eukaryota</taxon>
        <taxon>Metazoa</taxon>
        <taxon>Chordata</taxon>
        <taxon>Craniata</taxon>
        <taxon>Vertebrata</taxon>
        <taxon>Euteleostomi</taxon>
        <taxon>Archelosauria</taxon>
        <taxon>Archosauria</taxon>
        <taxon>Dinosauria</taxon>
        <taxon>Saurischia</taxon>
        <taxon>Theropoda</taxon>
        <taxon>Coelurosauria</taxon>
        <taxon>Aves</taxon>
        <taxon>Neognathae</taxon>
        <taxon>Galloanserae</taxon>
        <taxon>Anseriformes</taxon>
        <taxon>Anatidae</taxon>
        <taxon>Anatinae</taxon>
        <taxon>Cairina</taxon>
    </lineage>
</organism>
<evidence type="ECO:0000313" key="3">
    <source>
        <dbReference type="Proteomes" id="UP000694556"/>
    </source>
</evidence>
<proteinExistence type="predicted"/>
<accession>A0A8C3BBY5</accession>
<keyword evidence="3" id="KW-1185">Reference proteome</keyword>
<dbReference type="Ensembl" id="ENSCMMT00000003727.1">
    <property type="protein sequence ID" value="ENSCMMP00000003322.1"/>
    <property type="gene ID" value="ENSCMMG00000002164.1"/>
</dbReference>
<dbReference type="PANTHER" id="PTHR21377:SF0">
    <property type="entry name" value="PROTEIN FAM210B, MITOCHONDRIAL"/>
    <property type="match status" value="1"/>
</dbReference>
<name>A0A8C3BBY5_CAIMO</name>
<reference evidence="2" key="3">
    <citation type="submission" date="2025-09" db="UniProtKB">
        <authorList>
            <consortium name="Ensembl"/>
        </authorList>
    </citation>
    <scope>IDENTIFICATION</scope>
</reference>
<reference evidence="2" key="1">
    <citation type="submission" date="2018-09" db="EMBL/GenBank/DDBJ databases">
        <title>Common duck and Muscovy duck high density SNP chip.</title>
        <authorList>
            <person name="Vignal A."/>
            <person name="Thebault N."/>
            <person name="Warren W.C."/>
        </authorList>
    </citation>
    <scope>NUCLEOTIDE SEQUENCE [LARGE SCALE GENOMIC DNA]</scope>
</reference>
<dbReference type="Pfam" id="PF06916">
    <property type="entry name" value="FAM210A-B_dom"/>
    <property type="match status" value="1"/>
</dbReference>
<feature type="domain" description="DUF1279" evidence="1">
    <location>
        <begin position="86"/>
        <end position="173"/>
    </location>
</feature>
<sequence length="191" mass="19740">MTQAGGGTMALIPGHHLRKQVSSWGIDYGTPGQLLRSSGSSPTGSCHLLPAARLRCCPPLGQPPLSLGPSAGAVGGSPEKKLTASQQLKTVFTECGAVGDSLHVGISSVSLGISYLAASSGVDVTEVLFKLGCSESITESARAAGTSTFLLAYALHKLFAPVQISITIVSVPFIVQYCWKIGFFKPPTLNP</sequence>
<dbReference type="PANTHER" id="PTHR21377">
    <property type="entry name" value="PROTEIN FAM210B, MITOCHONDRIAL"/>
    <property type="match status" value="1"/>
</dbReference>
<reference evidence="2" key="2">
    <citation type="submission" date="2025-08" db="UniProtKB">
        <authorList>
            <consortium name="Ensembl"/>
        </authorList>
    </citation>
    <scope>IDENTIFICATION</scope>
</reference>
<dbReference type="GO" id="GO:0005739">
    <property type="term" value="C:mitochondrion"/>
    <property type="evidence" value="ECO:0007669"/>
    <property type="project" value="TreeGrafter"/>
</dbReference>
<evidence type="ECO:0000313" key="2">
    <source>
        <dbReference type="Ensembl" id="ENSCMMP00000003322.1"/>
    </source>
</evidence>
<dbReference type="InterPro" id="IPR009688">
    <property type="entry name" value="FAM210A/B-like_dom"/>
</dbReference>
<dbReference type="Proteomes" id="UP000694556">
    <property type="component" value="Chromosome 2"/>
</dbReference>
<protein>
    <recommendedName>
        <fullName evidence="1">DUF1279 domain-containing protein</fullName>
    </recommendedName>
</protein>
<dbReference type="InterPro" id="IPR045866">
    <property type="entry name" value="FAM210A/B-like"/>
</dbReference>
<dbReference type="AlphaFoldDB" id="A0A8C3BBY5"/>